<name>A0A077ZU29_STYLE</name>
<accession>A0A077ZU29</accession>
<organism evidence="1 2">
    <name type="scientific">Stylonychia lemnae</name>
    <name type="common">Ciliate</name>
    <dbReference type="NCBI Taxonomy" id="5949"/>
    <lineage>
        <taxon>Eukaryota</taxon>
        <taxon>Sar</taxon>
        <taxon>Alveolata</taxon>
        <taxon>Ciliophora</taxon>
        <taxon>Intramacronucleata</taxon>
        <taxon>Spirotrichea</taxon>
        <taxon>Stichotrichia</taxon>
        <taxon>Sporadotrichida</taxon>
        <taxon>Oxytrichidae</taxon>
        <taxon>Stylonychinae</taxon>
        <taxon>Stylonychia</taxon>
    </lineage>
</organism>
<proteinExistence type="predicted"/>
<reference evidence="1 2" key="1">
    <citation type="submission" date="2014-06" db="EMBL/GenBank/DDBJ databases">
        <authorList>
            <person name="Swart Estienne"/>
        </authorList>
    </citation>
    <scope>NUCLEOTIDE SEQUENCE [LARGE SCALE GENOMIC DNA]</scope>
    <source>
        <strain evidence="1 2">130c</strain>
    </source>
</reference>
<keyword evidence="2" id="KW-1185">Reference proteome</keyword>
<dbReference type="AlphaFoldDB" id="A0A077ZU29"/>
<sequence>MNAVILKYSCYLDNTIWNSSIISQSKKCFDLKQLPIVIGDFELDNVEIQSIDFYQSELYMAFGGTYDSKPLFGLYSFVTGYQRILWLQDYKFVNQGNFVHQQVDQVKLSNKRLVASLQSKAINELNQGSYELISLNRAGNVQGGARVESLVNKPIQKQNFEILKDGRIIVIYQGYQSDILTVIFTADFLDMSTYDNKFSSLTCQGINPGGPNQLLLYFFGHGVDHVSNTWFFFLLTESEIIANTQFQIFYVASVYNIKNVYRNLGLRQQIYFSPFGDQLTCGYFLSENGITRSGSTYLYQAHDNIASSVVTFSVSQTSITSVSHLIIIPDVDRRDKYQPFPNSTQSKIKDIAFGALVLELSQKNNSIYVCDSSKSICNIDIGTINKDQCTDWPQPFRIFIDQLEIGPKLKQSQFSYIKKDFDLNLLNDLSISINGIDDLQIGTYNITYDIHYVQQDTSWSLKKGYISIVIVKDSDYISQQFLSVNQQANQIILDGSKVKQIGVYKFKLDAKLQNAQIQLPAYHIFQVEIVNFNNQYEILNLPPFFDKKIPDIYLKSGQATKYLLPKIKDIENDIPIITILRFGFSYYFTRKVTIKFNKELFVPKAFLYILRDSLRIDATINNQKFYQIGYEILQMSGSLYQYTSSIMNILSISKFDYNYQETIQSQRRHLISYQRFLEFINDVGINQRISIYISLAINVNIYSNKHPDILQYNHRDLQLLIFLNR</sequence>
<dbReference type="InParanoid" id="A0A077ZU29"/>
<dbReference type="Proteomes" id="UP000039865">
    <property type="component" value="Unassembled WGS sequence"/>
</dbReference>
<gene>
    <name evidence="1" type="primary">Contig7393.g7900</name>
    <name evidence="1" type="ORF">STYLEM_912</name>
</gene>
<evidence type="ECO:0000313" key="2">
    <source>
        <dbReference type="Proteomes" id="UP000039865"/>
    </source>
</evidence>
<protein>
    <submittedName>
        <fullName evidence="1">Uncharacterized protein</fullName>
    </submittedName>
</protein>
<evidence type="ECO:0000313" key="1">
    <source>
        <dbReference type="EMBL" id="CDW71961.1"/>
    </source>
</evidence>
<dbReference type="EMBL" id="CCKQ01000860">
    <property type="protein sequence ID" value="CDW71961.1"/>
    <property type="molecule type" value="Genomic_DNA"/>
</dbReference>